<evidence type="ECO:0000259" key="3">
    <source>
        <dbReference type="PROSITE" id="PS51668"/>
    </source>
</evidence>
<dbReference type="PROSITE" id="PS51668">
    <property type="entry name" value="TSAA_2"/>
    <property type="match status" value="1"/>
</dbReference>
<dbReference type="NCBIfam" id="TIGR00104">
    <property type="entry name" value="tRNA_TsaA"/>
    <property type="match status" value="1"/>
</dbReference>
<dbReference type="AlphaFoldDB" id="B8D330"/>
<dbReference type="EMBL" id="CP001140">
    <property type="protein sequence ID" value="ACL10577.1"/>
    <property type="molecule type" value="Genomic_DNA"/>
</dbReference>
<dbReference type="SUPFAM" id="SSF118196">
    <property type="entry name" value="YaeB-like"/>
    <property type="match status" value="1"/>
</dbReference>
<dbReference type="CDD" id="cd09281">
    <property type="entry name" value="UPF0066"/>
    <property type="match status" value="1"/>
</dbReference>
<dbReference type="Proteomes" id="UP000006903">
    <property type="component" value="Chromosome"/>
</dbReference>
<keyword evidence="1" id="KW-0949">S-adenosyl-L-methionine</keyword>
<gene>
    <name evidence="4" type="ordered locus">DKAM_0251</name>
</gene>
<dbReference type="InterPro" id="IPR023370">
    <property type="entry name" value="TrmO-like_N"/>
</dbReference>
<proteinExistence type="inferred from homology"/>
<comment type="similarity">
    <text evidence="2">Belongs to the tRNA methyltransferase O family.</text>
</comment>
<accession>B8D330</accession>
<evidence type="ECO:0000256" key="2">
    <source>
        <dbReference type="ARBA" id="ARBA00033753"/>
    </source>
</evidence>
<dbReference type="InterPro" id="IPR040372">
    <property type="entry name" value="YaeB-like"/>
</dbReference>
<dbReference type="Pfam" id="PF01980">
    <property type="entry name" value="TrmO_N"/>
    <property type="match status" value="1"/>
</dbReference>
<dbReference type="eggNOG" id="arCOG00761">
    <property type="taxonomic scope" value="Archaea"/>
</dbReference>
<organism evidence="4 5">
    <name type="scientific">Desulfurococcus amylolyticus (strain DSM 18924 / JCM 16383 / VKM B-2413 / 1221n)</name>
    <name type="common">Desulfurococcus kamchatkensis</name>
    <dbReference type="NCBI Taxonomy" id="490899"/>
    <lineage>
        <taxon>Archaea</taxon>
        <taxon>Thermoproteota</taxon>
        <taxon>Thermoprotei</taxon>
        <taxon>Desulfurococcales</taxon>
        <taxon>Desulfurococcaceae</taxon>
        <taxon>Desulfurococcus</taxon>
    </lineage>
</organism>
<dbReference type="InterPro" id="IPR036413">
    <property type="entry name" value="YaeB-like_sf"/>
</dbReference>
<dbReference type="HOGENOM" id="CLU_013458_2_0_2"/>
<dbReference type="PANTHER" id="PTHR12818:SF0">
    <property type="entry name" value="TRNA (ADENINE(37)-N6)-METHYLTRANSFERASE"/>
    <property type="match status" value="1"/>
</dbReference>
<dbReference type="PANTHER" id="PTHR12818">
    <property type="entry name" value="TRNA (ADENINE(37)-N6)-METHYLTRANSFERASE"/>
    <property type="match status" value="1"/>
</dbReference>
<dbReference type="Gene3D" id="2.40.30.70">
    <property type="entry name" value="YaeB-like"/>
    <property type="match status" value="1"/>
</dbReference>
<evidence type="ECO:0000313" key="5">
    <source>
        <dbReference type="Proteomes" id="UP000006903"/>
    </source>
</evidence>
<name>B8D330_DESA1</name>
<protein>
    <recommendedName>
        <fullName evidence="3">TsaA-like domain-containing protein</fullName>
    </recommendedName>
</protein>
<evidence type="ECO:0000313" key="4">
    <source>
        <dbReference type="EMBL" id="ACL10577.1"/>
    </source>
</evidence>
<evidence type="ECO:0000256" key="1">
    <source>
        <dbReference type="ARBA" id="ARBA00022691"/>
    </source>
</evidence>
<reference evidence="4 5" key="1">
    <citation type="journal article" date="2009" name="J. Bacteriol.">
        <title>Complete genome sequence of the anaerobic, protein-degrading hyperthermophilic crenarchaeon Desulfurococcus kamchatkensis.</title>
        <authorList>
            <person name="Ravin N.V."/>
            <person name="Mardanov A.V."/>
            <person name="Beletsky A.V."/>
            <person name="Kublanov I.V."/>
            <person name="Kolganova T.V."/>
            <person name="Lebedinsky A.V."/>
            <person name="Chernyh N.A."/>
            <person name="Bonch-Osmolovskaya E.A."/>
            <person name="Skryabin K.G."/>
        </authorList>
    </citation>
    <scope>NUCLEOTIDE SEQUENCE [LARGE SCALE GENOMIC DNA]</scope>
    <source>
        <strain evidence="5">DSM 18924 / JCM 16383 / VKM B-2413 / 1221n</strain>
    </source>
</reference>
<dbReference type="InterPro" id="IPR036414">
    <property type="entry name" value="YaeB_N_sf"/>
</dbReference>
<feature type="domain" description="TsaA-like" evidence="3">
    <location>
        <begin position="9"/>
        <end position="150"/>
    </location>
</feature>
<dbReference type="KEGG" id="dka:DKAM_0251"/>
<sequence>MGVIMDIVLKPIGFVRTGTPDEEVKNALDKNIVKGFIEVLPEYAEGLKGLEGFSHIIIVAYLHKVPGEARNTLIVKPRRLLRLGFKLEELPELGVFATDSPHRPNPIALTIVEVEKIDKNRIYVRGLDLFDGTPVLDIKPYDKSRAVQGFKVPEWLRVLEERIREKNGMDLTP</sequence>